<dbReference type="Pfam" id="PF05013">
    <property type="entry name" value="FGase"/>
    <property type="match status" value="1"/>
</dbReference>
<protein>
    <submittedName>
        <fullName evidence="1">N-formylglutamate amidohydrolase</fullName>
    </submittedName>
</protein>
<name>A0ABQ4L6V8_9BACL</name>
<accession>A0ABQ4L6V8</accession>
<gene>
    <name evidence="1" type="ORF">J21TS7_03230</name>
</gene>
<dbReference type="SUPFAM" id="SSF53187">
    <property type="entry name" value="Zn-dependent exopeptidases"/>
    <property type="match status" value="1"/>
</dbReference>
<reference evidence="1 2" key="1">
    <citation type="submission" date="2021-03" db="EMBL/GenBank/DDBJ databases">
        <title>Antimicrobial resistance genes in bacteria isolated from Japanese honey, and their potential for conferring macrolide and lincosamide resistance in the American foulbrood pathogen Paenibacillus larvae.</title>
        <authorList>
            <person name="Okamoto M."/>
            <person name="Kumagai M."/>
            <person name="Kanamori H."/>
            <person name="Takamatsu D."/>
        </authorList>
    </citation>
    <scope>NUCLEOTIDE SEQUENCE [LARGE SCALE GENOMIC DNA]</scope>
    <source>
        <strain evidence="1 2">J21TS7</strain>
    </source>
</reference>
<organism evidence="1 2">
    <name type="scientific">Paenibacillus cineris</name>
    <dbReference type="NCBI Taxonomy" id="237530"/>
    <lineage>
        <taxon>Bacteria</taxon>
        <taxon>Bacillati</taxon>
        <taxon>Bacillota</taxon>
        <taxon>Bacilli</taxon>
        <taxon>Bacillales</taxon>
        <taxon>Paenibacillaceae</taxon>
        <taxon>Paenibacillus</taxon>
    </lineage>
</organism>
<sequence length="230" mass="26754">MKSRLVPGVILSNNDWYVRELYDFLDSIDFTVISANYSRYVIDVNRDMSFRDNKDNYRNSLIYHKTTFGEQIYDTSPDEAIIENRIETIYLPYHHCLAEEIRQIASNHRKVYLFDLHSFYIQSSADIVLGTRGGQTCSEEFLNVLVKAFREEGFKVEVDAEGLTGGYIVSHHGSLSHTEAVQIEIRYTTYIEDRVFGKEEVIDKNNDLFMATKGRLHRAFIRIKAELESL</sequence>
<dbReference type="Gene3D" id="3.40.630.40">
    <property type="entry name" value="Zn-dependent exopeptidases"/>
    <property type="match status" value="1"/>
</dbReference>
<proteinExistence type="predicted"/>
<dbReference type="InterPro" id="IPR007709">
    <property type="entry name" value="N-FG_amidohydro"/>
</dbReference>
<evidence type="ECO:0000313" key="2">
    <source>
        <dbReference type="Proteomes" id="UP000676601"/>
    </source>
</evidence>
<dbReference type="Proteomes" id="UP000676601">
    <property type="component" value="Unassembled WGS sequence"/>
</dbReference>
<keyword evidence="2" id="KW-1185">Reference proteome</keyword>
<dbReference type="EMBL" id="BORU01000001">
    <property type="protein sequence ID" value="GIO52005.1"/>
    <property type="molecule type" value="Genomic_DNA"/>
</dbReference>
<evidence type="ECO:0000313" key="1">
    <source>
        <dbReference type="EMBL" id="GIO52005.1"/>
    </source>
</evidence>
<comment type="caution">
    <text evidence="1">The sequence shown here is derived from an EMBL/GenBank/DDBJ whole genome shotgun (WGS) entry which is preliminary data.</text>
</comment>